<gene>
    <name evidence="1" type="ORF">JOE42_002652</name>
</gene>
<comment type="caution">
    <text evidence="1">The sequence shown here is derived from an EMBL/GenBank/DDBJ whole genome shotgun (WGS) entry which is preliminary data.</text>
</comment>
<dbReference type="EMBL" id="JAFBBK010000001">
    <property type="protein sequence ID" value="MBM7415919.1"/>
    <property type="molecule type" value="Genomic_DNA"/>
</dbReference>
<evidence type="ECO:0000313" key="1">
    <source>
        <dbReference type="EMBL" id="MBM7415919.1"/>
    </source>
</evidence>
<proteinExistence type="predicted"/>
<protein>
    <recommendedName>
        <fullName evidence="3">EVE domain-containing protein</fullName>
    </recommendedName>
</protein>
<reference evidence="1 2" key="1">
    <citation type="submission" date="2021-01" db="EMBL/GenBank/DDBJ databases">
        <title>Genomics of switchgrass bacterial isolates.</title>
        <authorList>
            <person name="Shade A."/>
        </authorList>
    </citation>
    <scope>NUCLEOTIDE SEQUENCE [LARGE SCALE GENOMIC DNA]</scope>
    <source>
        <strain evidence="1 2">PvP111</strain>
    </source>
</reference>
<evidence type="ECO:0008006" key="3">
    <source>
        <dbReference type="Google" id="ProtNLM"/>
    </source>
</evidence>
<dbReference type="RefSeq" id="WP_204868860.1">
    <property type="nucleotide sequence ID" value="NZ_JAFBBK010000001.1"/>
</dbReference>
<dbReference type="Proteomes" id="UP000703038">
    <property type="component" value="Unassembled WGS sequence"/>
</dbReference>
<name>A0ABS2KVE9_9NOCA</name>
<accession>A0ABS2KVE9</accession>
<organism evidence="1 2">
    <name type="scientific">Rhodococcoides corynebacterioides</name>
    <dbReference type="NCBI Taxonomy" id="53972"/>
    <lineage>
        <taxon>Bacteria</taxon>
        <taxon>Bacillati</taxon>
        <taxon>Actinomycetota</taxon>
        <taxon>Actinomycetes</taxon>
        <taxon>Mycobacteriales</taxon>
        <taxon>Nocardiaceae</taxon>
        <taxon>Rhodococcoides</taxon>
    </lineage>
</organism>
<dbReference type="InterPro" id="IPR015947">
    <property type="entry name" value="PUA-like_sf"/>
</dbReference>
<dbReference type="SUPFAM" id="SSF88697">
    <property type="entry name" value="PUA domain-like"/>
    <property type="match status" value="1"/>
</dbReference>
<keyword evidence="2" id="KW-1185">Reference proteome</keyword>
<sequence length="153" mass="16443">MEKVTARTLGAWVITVNPRRTDVVSLLADGHAGGDWCVAPNYRSRLMAAGQPILLWVSNRSGAHPARGFWGVGTVLGPAVDMRDPDDPRLHVPTEITTLGEPVTATECAATAGLDRLEMLRSPQQSNPSVVTASEWSLLRARLERAPEAPGLL</sequence>
<evidence type="ECO:0000313" key="2">
    <source>
        <dbReference type="Proteomes" id="UP000703038"/>
    </source>
</evidence>